<dbReference type="InterPro" id="IPR023187">
    <property type="entry name" value="Tscrpt_reg_MarR-type_CS"/>
</dbReference>
<dbReference type="Pfam" id="PF12802">
    <property type="entry name" value="MarR_2"/>
    <property type="match status" value="1"/>
</dbReference>
<dbReference type="InterPro" id="IPR036388">
    <property type="entry name" value="WH-like_DNA-bd_sf"/>
</dbReference>
<dbReference type="InterPro" id="IPR039422">
    <property type="entry name" value="MarR/SlyA-like"/>
</dbReference>
<dbReference type="InterPro" id="IPR036390">
    <property type="entry name" value="WH_DNA-bd_sf"/>
</dbReference>
<dbReference type="RefSeq" id="WP_149054433.1">
    <property type="nucleotide sequence ID" value="NZ_CP043420.1"/>
</dbReference>
<evidence type="ECO:0000259" key="4">
    <source>
        <dbReference type="PROSITE" id="PS50995"/>
    </source>
</evidence>
<dbReference type="EMBL" id="CP043420">
    <property type="protein sequence ID" value="QEL10810.1"/>
    <property type="molecule type" value="Genomic_DNA"/>
</dbReference>
<feature type="domain" description="HTH marR-type" evidence="4">
    <location>
        <begin position="11"/>
        <end position="144"/>
    </location>
</feature>
<keyword evidence="2" id="KW-0238">DNA-binding</keyword>
<dbReference type="PANTHER" id="PTHR33164:SF64">
    <property type="entry name" value="TRANSCRIPTIONAL REGULATOR SLYA"/>
    <property type="match status" value="1"/>
</dbReference>
<evidence type="ECO:0000313" key="6">
    <source>
        <dbReference type="Proteomes" id="UP000322553"/>
    </source>
</evidence>
<dbReference type="PROSITE" id="PS50995">
    <property type="entry name" value="HTH_MARR_2"/>
    <property type="match status" value="1"/>
</dbReference>
<protein>
    <submittedName>
        <fullName evidence="5">MarR family transcriptional regulator</fullName>
    </submittedName>
</protein>
<evidence type="ECO:0000313" key="5">
    <source>
        <dbReference type="EMBL" id="QEL10810.1"/>
    </source>
</evidence>
<accession>A0A5C0ZW53</accession>
<evidence type="ECO:0000256" key="1">
    <source>
        <dbReference type="ARBA" id="ARBA00023015"/>
    </source>
</evidence>
<dbReference type="PANTHER" id="PTHR33164">
    <property type="entry name" value="TRANSCRIPTIONAL REGULATOR, MARR FAMILY"/>
    <property type="match status" value="1"/>
</dbReference>
<dbReference type="AlphaFoldDB" id="A0A5C0ZW53"/>
<proteinExistence type="predicted"/>
<keyword evidence="3" id="KW-0804">Transcription</keyword>
<evidence type="ECO:0000256" key="2">
    <source>
        <dbReference type="ARBA" id="ARBA00023125"/>
    </source>
</evidence>
<keyword evidence="1" id="KW-0805">Transcription regulation</keyword>
<name>A0A5C0ZW53_9GAMM</name>
<dbReference type="InterPro" id="IPR000835">
    <property type="entry name" value="HTH_MarR-typ"/>
</dbReference>
<dbReference type="GO" id="GO:0003677">
    <property type="term" value="F:DNA binding"/>
    <property type="evidence" value="ECO:0007669"/>
    <property type="project" value="UniProtKB-KW"/>
</dbReference>
<dbReference type="PROSITE" id="PS01117">
    <property type="entry name" value="HTH_MARR_1"/>
    <property type="match status" value="1"/>
</dbReference>
<keyword evidence="6" id="KW-1185">Reference proteome</keyword>
<gene>
    <name evidence="5" type="ORF">FY550_06535</name>
</gene>
<dbReference type="GO" id="GO:0003700">
    <property type="term" value="F:DNA-binding transcription factor activity"/>
    <property type="evidence" value="ECO:0007669"/>
    <property type="project" value="InterPro"/>
</dbReference>
<dbReference type="Proteomes" id="UP000322553">
    <property type="component" value="Chromosome"/>
</dbReference>
<dbReference type="KEGG" id="kuy:FY550_06535"/>
<sequence length="167" mass="19046">MTTHSEKPFEQLSLGMRLSLLQRRWRCCIDTSMAPLGLTQSRWAVLIHLDRLGEGARQSTLARALGIELPSLMRTLELLEQEGLVQRVRCSEDRRARLVIFTEAGREMLETVRSRATELERSLLAALSEEERASFEDMLNRLAEHAHQVMATLDDMPQSQEDQRGAS</sequence>
<dbReference type="PRINTS" id="PR00598">
    <property type="entry name" value="HTHMARR"/>
</dbReference>
<reference evidence="5 6" key="1">
    <citation type="submission" date="2019-08" db="EMBL/GenBank/DDBJ databases">
        <title>Complete genome sequence of Kushneria sp. YCWA18, a halophilic phosphate-solubilizing bacterium isolated from Daqiao saltern in China.</title>
        <authorList>
            <person name="Du G.-X."/>
            <person name="Qu L.-Y."/>
        </authorList>
    </citation>
    <scope>NUCLEOTIDE SEQUENCE [LARGE SCALE GENOMIC DNA]</scope>
    <source>
        <strain evidence="5 6">YCWA18</strain>
    </source>
</reference>
<evidence type="ECO:0000256" key="3">
    <source>
        <dbReference type="ARBA" id="ARBA00023163"/>
    </source>
</evidence>
<dbReference type="SUPFAM" id="SSF46785">
    <property type="entry name" value="Winged helix' DNA-binding domain"/>
    <property type="match status" value="1"/>
</dbReference>
<organism evidence="5 6">
    <name type="scientific">Kushneria phosphatilytica</name>
    <dbReference type="NCBI Taxonomy" id="657387"/>
    <lineage>
        <taxon>Bacteria</taxon>
        <taxon>Pseudomonadati</taxon>
        <taxon>Pseudomonadota</taxon>
        <taxon>Gammaproteobacteria</taxon>
        <taxon>Oceanospirillales</taxon>
        <taxon>Halomonadaceae</taxon>
        <taxon>Kushneria</taxon>
    </lineage>
</organism>
<dbReference type="GO" id="GO:0006950">
    <property type="term" value="P:response to stress"/>
    <property type="evidence" value="ECO:0007669"/>
    <property type="project" value="TreeGrafter"/>
</dbReference>
<dbReference type="SMART" id="SM00347">
    <property type="entry name" value="HTH_MARR"/>
    <property type="match status" value="1"/>
</dbReference>
<dbReference type="Gene3D" id="1.10.10.10">
    <property type="entry name" value="Winged helix-like DNA-binding domain superfamily/Winged helix DNA-binding domain"/>
    <property type="match status" value="1"/>
</dbReference>